<dbReference type="EMBL" id="BMLW01000010">
    <property type="protein sequence ID" value="GGP13490.1"/>
    <property type="molecule type" value="Genomic_DNA"/>
</dbReference>
<evidence type="ECO:0000256" key="1">
    <source>
        <dbReference type="SAM" id="MobiDB-lite"/>
    </source>
</evidence>
<comment type="caution">
    <text evidence="2">The sequence shown here is derived from an EMBL/GenBank/DDBJ whole genome shotgun (WGS) entry which is preliminary data.</text>
</comment>
<evidence type="ECO:0000313" key="3">
    <source>
        <dbReference type="Proteomes" id="UP000641206"/>
    </source>
</evidence>
<reference evidence="3" key="1">
    <citation type="journal article" date="2019" name="Int. J. Syst. Evol. Microbiol.">
        <title>The Global Catalogue of Microorganisms (GCM) 10K type strain sequencing project: providing services to taxonomists for standard genome sequencing and annotation.</title>
        <authorList>
            <consortium name="The Broad Institute Genomics Platform"/>
            <consortium name="The Broad Institute Genome Sequencing Center for Infectious Disease"/>
            <person name="Wu L."/>
            <person name="Ma J."/>
        </authorList>
    </citation>
    <scope>NUCLEOTIDE SEQUENCE [LARGE SCALE GENOMIC DNA]</scope>
    <source>
        <strain evidence="3">CGMCC 1.7693</strain>
    </source>
</reference>
<evidence type="ECO:0008006" key="4">
    <source>
        <dbReference type="Google" id="ProtNLM"/>
    </source>
</evidence>
<dbReference type="RefSeq" id="WP_188735502.1">
    <property type="nucleotide sequence ID" value="NZ_BMLW01000010.1"/>
</dbReference>
<proteinExistence type="predicted"/>
<gene>
    <name evidence="2" type="ORF">GCM10011346_33690</name>
</gene>
<organism evidence="2 3">
    <name type="scientific">Oceanobacillus neutriphilus</name>
    <dbReference type="NCBI Taxonomy" id="531815"/>
    <lineage>
        <taxon>Bacteria</taxon>
        <taxon>Bacillati</taxon>
        <taxon>Bacillota</taxon>
        <taxon>Bacilli</taxon>
        <taxon>Bacillales</taxon>
        <taxon>Bacillaceae</taxon>
        <taxon>Oceanobacillus</taxon>
    </lineage>
</organism>
<evidence type="ECO:0000313" key="2">
    <source>
        <dbReference type="EMBL" id="GGP13490.1"/>
    </source>
</evidence>
<keyword evidence="3" id="KW-1185">Reference proteome</keyword>
<sequence>MRKEDEIISGEYGTHPMDKYDSQAQAPDYSGFACAQCMRDIQVGEEVWRADFVDFEVYVDSVGCLAMLTAKYEADIDDFNFTIIDGTEAD</sequence>
<feature type="region of interest" description="Disordered" evidence="1">
    <location>
        <begin position="1"/>
        <end position="20"/>
    </location>
</feature>
<accession>A0ABQ2NYJ3</accession>
<name>A0ABQ2NYJ3_9BACI</name>
<protein>
    <recommendedName>
        <fullName evidence="4">Phage protein</fullName>
    </recommendedName>
</protein>
<dbReference type="Proteomes" id="UP000641206">
    <property type="component" value="Unassembled WGS sequence"/>
</dbReference>